<dbReference type="AlphaFoldDB" id="A0A2P6RXN6"/>
<protein>
    <submittedName>
        <fullName evidence="2">Uncharacterized protein</fullName>
    </submittedName>
</protein>
<feature type="transmembrane region" description="Helical" evidence="1">
    <location>
        <begin position="26"/>
        <end position="45"/>
    </location>
</feature>
<comment type="caution">
    <text evidence="2">The sequence shown here is derived from an EMBL/GenBank/DDBJ whole genome shotgun (WGS) entry which is preliminary data.</text>
</comment>
<keyword evidence="1" id="KW-0812">Transmembrane</keyword>
<name>A0A2P6RXN6_ROSCH</name>
<keyword evidence="3" id="KW-1185">Reference proteome</keyword>
<dbReference type="EMBL" id="PDCK01000040">
    <property type="protein sequence ID" value="PRQ51208.1"/>
    <property type="molecule type" value="Genomic_DNA"/>
</dbReference>
<keyword evidence="1" id="KW-0472">Membrane</keyword>
<organism evidence="2 3">
    <name type="scientific">Rosa chinensis</name>
    <name type="common">China rose</name>
    <dbReference type="NCBI Taxonomy" id="74649"/>
    <lineage>
        <taxon>Eukaryota</taxon>
        <taxon>Viridiplantae</taxon>
        <taxon>Streptophyta</taxon>
        <taxon>Embryophyta</taxon>
        <taxon>Tracheophyta</taxon>
        <taxon>Spermatophyta</taxon>
        <taxon>Magnoliopsida</taxon>
        <taxon>eudicotyledons</taxon>
        <taxon>Gunneridae</taxon>
        <taxon>Pentapetalae</taxon>
        <taxon>rosids</taxon>
        <taxon>fabids</taxon>
        <taxon>Rosales</taxon>
        <taxon>Rosaceae</taxon>
        <taxon>Rosoideae</taxon>
        <taxon>Rosoideae incertae sedis</taxon>
        <taxon>Rosa</taxon>
    </lineage>
</organism>
<evidence type="ECO:0000313" key="2">
    <source>
        <dbReference type="EMBL" id="PRQ51208.1"/>
    </source>
</evidence>
<evidence type="ECO:0000313" key="3">
    <source>
        <dbReference type="Proteomes" id="UP000238479"/>
    </source>
</evidence>
<evidence type="ECO:0000256" key="1">
    <source>
        <dbReference type="SAM" id="Phobius"/>
    </source>
</evidence>
<keyword evidence="1" id="KW-1133">Transmembrane helix</keyword>
<accession>A0A2P6RXN6</accession>
<dbReference type="Gramene" id="PRQ51208">
    <property type="protein sequence ID" value="PRQ51208"/>
    <property type="gene ID" value="RchiOBHm_Chr2g0141831"/>
</dbReference>
<dbReference type="Proteomes" id="UP000238479">
    <property type="component" value="Chromosome 2"/>
</dbReference>
<reference evidence="2 3" key="1">
    <citation type="journal article" date="2018" name="Nat. Genet.">
        <title>The Rosa genome provides new insights in the design of modern roses.</title>
        <authorList>
            <person name="Bendahmane M."/>
        </authorList>
    </citation>
    <scope>NUCLEOTIDE SEQUENCE [LARGE SCALE GENOMIC DNA]</scope>
    <source>
        <strain evidence="3">cv. Old Blush</strain>
    </source>
</reference>
<gene>
    <name evidence="2" type="ORF">RchiOBHm_Chr2g0141831</name>
</gene>
<proteinExistence type="predicted"/>
<sequence length="69" mass="7740">MKATSKYIKGDKSAAALGFSSRLSPLSLYCNFLFFSLACFCFSFYEKLTLLLGVVEAPNYDCKLIMTFN</sequence>